<dbReference type="CDD" id="cd15741">
    <property type="entry name" value="FYVE_FGD1_2_4"/>
    <property type="match status" value="1"/>
</dbReference>
<feature type="compositionally biased region" description="Polar residues" evidence="13">
    <location>
        <begin position="144"/>
        <end position="154"/>
    </location>
</feature>
<dbReference type="SMART" id="SM00233">
    <property type="entry name" value="PH"/>
    <property type="match status" value="2"/>
</dbReference>
<dbReference type="AlphaFoldDB" id="A0A8C8SSS2"/>
<organism evidence="17 18">
    <name type="scientific">Pelusios castaneus</name>
    <name type="common">West African mud turtle</name>
    <dbReference type="NCBI Taxonomy" id="367368"/>
    <lineage>
        <taxon>Eukaryota</taxon>
        <taxon>Metazoa</taxon>
        <taxon>Chordata</taxon>
        <taxon>Craniata</taxon>
        <taxon>Vertebrata</taxon>
        <taxon>Euteleostomi</taxon>
        <taxon>Archelosauria</taxon>
        <taxon>Testudinata</taxon>
        <taxon>Testudines</taxon>
        <taxon>Pleurodira</taxon>
        <taxon>Pelomedusidae</taxon>
        <taxon>Pelusios</taxon>
    </lineage>
</organism>
<evidence type="ECO:0000256" key="5">
    <source>
        <dbReference type="ARBA" id="ARBA00022658"/>
    </source>
</evidence>
<feature type="region of interest" description="Disordered" evidence="13">
    <location>
        <begin position="19"/>
        <end position="154"/>
    </location>
</feature>
<keyword evidence="3" id="KW-0963">Cytoplasm</keyword>
<feature type="region of interest" description="Disordered" evidence="13">
    <location>
        <begin position="694"/>
        <end position="727"/>
    </location>
</feature>
<dbReference type="CDD" id="cd13236">
    <property type="entry name" value="PH2_FGD1-4"/>
    <property type="match status" value="1"/>
</dbReference>
<dbReference type="Gene3D" id="1.20.900.10">
    <property type="entry name" value="Dbl homology (DH) domain"/>
    <property type="match status" value="1"/>
</dbReference>
<name>A0A8C8SSS2_9SAUR</name>
<dbReference type="GO" id="GO:0005085">
    <property type="term" value="F:guanyl-nucleotide exchange factor activity"/>
    <property type="evidence" value="ECO:0007669"/>
    <property type="project" value="UniProtKB-KW"/>
</dbReference>
<dbReference type="PANTHER" id="PTHR12673:SF79">
    <property type="entry name" value="FYVE, RHOGEF AND PH DOMAIN-CONTAINING PROTEIN 1"/>
    <property type="match status" value="1"/>
</dbReference>
<dbReference type="FunFam" id="2.30.29.30:FF:000102">
    <property type="entry name" value="FYVE, RhoGEF and PH domain-containing protein 4"/>
    <property type="match status" value="1"/>
</dbReference>
<dbReference type="InterPro" id="IPR035941">
    <property type="entry name" value="FGD1-4_PH2"/>
</dbReference>
<evidence type="ECO:0000256" key="13">
    <source>
        <dbReference type="SAM" id="MobiDB-lite"/>
    </source>
</evidence>
<dbReference type="InterPro" id="IPR011011">
    <property type="entry name" value="Znf_FYVE_PHD"/>
</dbReference>
<dbReference type="PROSITE" id="PS50178">
    <property type="entry name" value="ZF_FYVE"/>
    <property type="match status" value="1"/>
</dbReference>
<dbReference type="Pfam" id="PF00621">
    <property type="entry name" value="RhoGEF"/>
    <property type="match status" value="1"/>
</dbReference>
<evidence type="ECO:0000256" key="10">
    <source>
        <dbReference type="ARBA" id="ARBA00023212"/>
    </source>
</evidence>
<accession>A0A8C8SSS2</accession>
<keyword evidence="11" id="KW-0966">Cell projection</keyword>
<reference evidence="17" key="2">
    <citation type="submission" date="2025-09" db="UniProtKB">
        <authorList>
            <consortium name="Ensembl"/>
        </authorList>
    </citation>
    <scope>IDENTIFICATION</scope>
</reference>
<dbReference type="InterPro" id="IPR001849">
    <property type="entry name" value="PH_domain"/>
</dbReference>
<dbReference type="GO" id="GO:0007010">
    <property type="term" value="P:cytoskeleton organization"/>
    <property type="evidence" value="ECO:0007669"/>
    <property type="project" value="TreeGrafter"/>
</dbReference>
<evidence type="ECO:0000256" key="12">
    <source>
        <dbReference type="PROSITE-ProRule" id="PRU00091"/>
    </source>
</evidence>
<protein>
    <submittedName>
        <fullName evidence="17">FYVE, RhoGEF and PH domain containing 1</fullName>
    </submittedName>
</protein>
<evidence type="ECO:0000256" key="8">
    <source>
        <dbReference type="ARBA" id="ARBA00022771"/>
    </source>
</evidence>
<dbReference type="GO" id="GO:0005737">
    <property type="term" value="C:cytoplasm"/>
    <property type="evidence" value="ECO:0007669"/>
    <property type="project" value="TreeGrafter"/>
</dbReference>
<dbReference type="Pfam" id="PF00169">
    <property type="entry name" value="PH"/>
    <property type="match status" value="2"/>
</dbReference>
<evidence type="ECO:0000256" key="4">
    <source>
        <dbReference type="ARBA" id="ARBA00022553"/>
    </source>
</evidence>
<dbReference type="PANTHER" id="PTHR12673">
    <property type="entry name" value="FACIOGENITAL DYSPLASIA PROTEIN"/>
    <property type="match status" value="1"/>
</dbReference>
<feature type="compositionally biased region" description="Gly residues" evidence="13">
    <location>
        <begin position="96"/>
        <end position="113"/>
    </location>
</feature>
<evidence type="ECO:0000313" key="18">
    <source>
        <dbReference type="Proteomes" id="UP000694393"/>
    </source>
</evidence>
<comment type="subcellular location">
    <subcellularLocation>
        <location evidence="2">Cell projection</location>
    </subcellularLocation>
    <subcellularLocation>
        <location evidence="1">Cytoplasm</location>
        <location evidence="1">Cytoskeleton</location>
    </subcellularLocation>
</comment>
<evidence type="ECO:0000256" key="6">
    <source>
        <dbReference type="ARBA" id="ARBA00022723"/>
    </source>
</evidence>
<feature type="domain" description="PH" evidence="14">
    <location>
        <begin position="599"/>
        <end position="698"/>
    </location>
</feature>
<keyword evidence="4" id="KW-0597">Phosphoprotein</keyword>
<dbReference type="FunFam" id="1.20.900.10:FF:000013">
    <property type="entry name" value="FYVE, RhoGEF and PH domain-containing protein 4"/>
    <property type="match status" value="1"/>
</dbReference>
<evidence type="ECO:0000313" key="17">
    <source>
        <dbReference type="Ensembl" id="ENSPCEP00000025071.1"/>
    </source>
</evidence>
<evidence type="ECO:0000256" key="11">
    <source>
        <dbReference type="ARBA" id="ARBA00023273"/>
    </source>
</evidence>
<dbReference type="CDD" id="cd00160">
    <property type="entry name" value="RhoGEF"/>
    <property type="match status" value="1"/>
</dbReference>
<evidence type="ECO:0000256" key="2">
    <source>
        <dbReference type="ARBA" id="ARBA00004316"/>
    </source>
</evidence>
<feature type="domain" description="DH" evidence="15">
    <location>
        <begin position="163"/>
        <end position="351"/>
    </location>
</feature>
<evidence type="ECO:0000256" key="9">
    <source>
        <dbReference type="ARBA" id="ARBA00022833"/>
    </source>
</evidence>
<evidence type="ECO:0000259" key="14">
    <source>
        <dbReference type="PROSITE" id="PS50003"/>
    </source>
</evidence>
<keyword evidence="5" id="KW-0344">Guanine-nucleotide releasing factor</keyword>
<sequence>MDASGSTAVLSLIEKFERDPVIQLPEQPPSTLSPGEDDTASVTPELLALLDLQAGEGSGQGGKAPSLLPTETSGKLANRDSGFDSISSPCTSEELGLGGEDGPPGVGKGGGTAGSPPCLHHSSPDSEVDSDLDEGSGDDGDSGPTTAPRAQSQNVAELTVTQKAFHIANELLQTEKAYVARLHLLDQVFCARLLEESRSRGSFPSEVVMRIFSNICSIYCFHQQFLLPELEKRMQEWDRHPRIGDILQKLAPFLKMYGEYVKNFDRAMELINTWMERSAPFKLIIEEIQTEEACGSLTLQHHMLEPVQRIPRYELLLKDYLRHLPLDSLDSKDAEKSLQLIATAAEHSNAAIRKMERMHSLLKVYELLGGEEDIVSPTNELIKEGHVLKLSAKNGTTQDRYLILFNDRLLCCVPKLRLLGQKFGVRARINVEGMEVKEQSGTDLPRTFLVSGKQRSLELQARTEEEKREWIQAIRATILKLEQMPVGAAPQEEEEVAWAGSPGWELGRRAPTPVREKEVTLCMRCQEPFAALTKRRHHCRACGHVVCGKCSDFRARLLYDNNRPNRVCGGCFAVLCGAPGPPPRRRSILEKQARRAAEHSIICSFLHYMEMGTRAWHRGWLVIPESEPLVLYMYGAPQDVKAQRSLPLIGFTVTALEPVRGDRPHAFRISQSQLSWSFSADSEELQRRWMEALSRAGRGELPPPPRPIPEEPEGTRSWNGPIPAHDT</sequence>
<dbReference type="InterPro" id="IPR051092">
    <property type="entry name" value="FYVE_RhoGEF_PH"/>
</dbReference>
<evidence type="ECO:0000256" key="3">
    <source>
        <dbReference type="ARBA" id="ARBA00022490"/>
    </source>
</evidence>
<dbReference type="InterPro" id="IPR011993">
    <property type="entry name" value="PH-like_dom_sf"/>
</dbReference>
<dbReference type="InterPro" id="IPR000219">
    <property type="entry name" value="DH_dom"/>
</dbReference>
<dbReference type="GO" id="GO:0042995">
    <property type="term" value="C:cell projection"/>
    <property type="evidence" value="ECO:0007669"/>
    <property type="project" value="UniProtKB-SubCell"/>
</dbReference>
<dbReference type="Gene3D" id="2.30.29.30">
    <property type="entry name" value="Pleckstrin-homology domain (PH domain)/Phosphotyrosine-binding domain (PTB)"/>
    <property type="match status" value="2"/>
</dbReference>
<keyword evidence="6" id="KW-0479">Metal-binding</keyword>
<dbReference type="PROSITE" id="PS50003">
    <property type="entry name" value="PH_DOMAIN"/>
    <property type="match status" value="2"/>
</dbReference>
<dbReference type="FunFam" id="3.30.40.10:FF:000061">
    <property type="entry name" value="FYVE, RhoGEF and PH domain containing 1"/>
    <property type="match status" value="1"/>
</dbReference>
<dbReference type="SUPFAM" id="SSF48065">
    <property type="entry name" value="DBL homology domain (DH-domain)"/>
    <property type="match status" value="1"/>
</dbReference>
<keyword evidence="7" id="KW-0677">Repeat</keyword>
<evidence type="ECO:0000256" key="7">
    <source>
        <dbReference type="ARBA" id="ARBA00022737"/>
    </source>
</evidence>
<dbReference type="InterPro" id="IPR017455">
    <property type="entry name" value="Znf_FYVE-rel"/>
</dbReference>
<evidence type="ECO:0000259" key="16">
    <source>
        <dbReference type="PROSITE" id="PS50178"/>
    </source>
</evidence>
<dbReference type="InterPro" id="IPR013083">
    <property type="entry name" value="Znf_RING/FYVE/PHD"/>
</dbReference>
<dbReference type="Proteomes" id="UP000694393">
    <property type="component" value="Unplaced"/>
</dbReference>
<dbReference type="PROSITE" id="PS50010">
    <property type="entry name" value="DH_2"/>
    <property type="match status" value="1"/>
</dbReference>
<dbReference type="SMART" id="SM00064">
    <property type="entry name" value="FYVE"/>
    <property type="match status" value="1"/>
</dbReference>
<dbReference type="SUPFAM" id="SSF50729">
    <property type="entry name" value="PH domain-like"/>
    <property type="match status" value="2"/>
</dbReference>
<feature type="compositionally biased region" description="Acidic residues" evidence="13">
    <location>
        <begin position="126"/>
        <end position="141"/>
    </location>
</feature>
<dbReference type="SMART" id="SM00325">
    <property type="entry name" value="RhoGEF"/>
    <property type="match status" value="1"/>
</dbReference>
<keyword evidence="10" id="KW-0206">Cytoskeleton</keyword>
<evidence type="ECO:0000256" key="1">
    <source>
        <dbReference type="ARBA" id="ARBA00004245"/>
    </source>
</evidence>
<dbReference type="Gene3D" id="3.30.40.10">
    <property type="entry name" value="Zinc/RING finger domain, C3HC4 (zinc finger)"/>
    <property type="match status" value="1"/>
</dbReference>
<dbReference type="GO" id="GO:0005856">
    <property type="term" value="C:cytoskeleton"/>
    <property type="evidence" value="ECO:0007669"/>
    <property type="project" value="UniProtKB-SubCell"/>
</dbReference>
<keyword evidence="8 12" id="KW-0863">Zinc-finger</keyword>
<proteinExistence type="predicted"/>
<dbReference type="Ensembl" id="ENSPCET00000025914.1">
    <property type="protein sequence ID" value="ENSPCEP00000025071.1"/>
    <property type="gene ID" value="ENSPCEG00000018927.1"/>
</dbReference>
<reference evidence="17" key="1">
    <citation type="submission" date="2025-08" db="UniProtKB">
        <authorList>
            <consortium name="Ensembl"/>
        </authorList>
    </citation>
    <scope>IDENTIFICATION</scope>
</reference>
<keyword evidence="18" id="KW-1185">Reference proteome</keyword>
<dbReference type="Pfam" id="PF01363">
    <property type="entry name" value="FYVE"/>
    <property type="match status" value="1"/>
</dbReference>
<feature type="domain" description="FYVE-type" evidence="16">
    <location>
        <begin position="516"/>
        <end position="576"/>
    </location>
</feature>
<dbReference type="InterPro" id="IPR000306">
    <property type="entry name" value="Znf_FYVE"/>
</dbReference>
<evidence type="ECO:0000259" key="15">
    <source>
        <dbReference type="PROSITE" id="PS50010"/>
    </source>
</evidence>
<dbReference type="GO" id="GO:0046847">
    <property type="term" value="P:filopodium assembly"/>
    <property type="evidence" value="ECO:0007669"/>
    <property type="project" value="TreeGrafter"/>
</dbReference>
<keyword evidence="9" id="KW-0862">Zinc</keyword>
<feature type="domain" description="PH" evidence="14">
    <location>
        <begin position="380"/>
        <end position="479"/>
    </location>
</feature>
<dbReference type="GO" id="GO:0008270">
    <property type="term" value="F:zinc ion binding"/>
    <property type="evidence" value="ECO:0007669"/>
    <property type="project" value="UniProtKB-KW"/>
</dbReference>
<dbReference type="InterPro" id="IPR035899">
    <property type="entry name" value="DBL_dom_sf"/>
</dbReference>
<dbReference type="SUPFAM" id="SSF57903">
    <property type="entry name" value="FYVE/PHD zinc finger"/>
    <property type="match status" value="1"/>
</dbReference>